<evidence type="ECO:0000313" key="7">
    <source>
        <dbReference type="EMBL" id="GAA0153781.1"/>
    </source>
</evidence>
<reference evidence="7 8" key="1">
    <citation type="submission" date="2024-01" db="EMBL/GenBank/DDBJ databases">
        <title>The complete chloroplast genome sequence of Lithospermum erythrorhizon: insights into the phylogenetic relationship among Boraginaceae species and the maternal lineages of purple gromwells.</title>
        <authorList>
            <person name="Okada T."/>
            <person name="Watanabe K."/>
        </authorList>
    </citation>
    <scope>NUCLEOTIDE SEQUENCE [LARGE SCALE GENOMIC DNA]</scope>
</reference>
<sequence length="329" mass="36726">METTNESAFQIIEDLSYFIFSSEIDYEQLLDLVSVDNNNADETAAEFQETYNNLENIISGGSFEDENQVVFSGQESLLDFDFDFSSVLEPDFVLNEPPGEGNNVGGEGNENDGDEYTDAPTTPSPSQGKRNTKSDRSRIINSERKRRGTMKEKLYQLRSLVPNITKMDRASIIADAVKYVQDLQMKAKELKTEIESMESSDEGNINLPESIHNPDEPKLSENLVSKKIMQIEVVRIEETEFHVKLVCQNGLGVAGSLIKALELLSGFTLQSSNLAYEAEDYILRFNIKVSESKVDFNLSNLRLQIETAFSSEGFDIEKSLSAEAANCSG</sequence>
<dbReference type="PROSITE" id="PS50888">
    <property type="entry name" value="BHLH"/>
    <property type="match status" value="1"/>
</dbReference>
<feature type="domain" description="BHLH" evidence="6">
    <location>
        <begin position="134"/>
        <end position="183"/>
    </location>
</feature>
<comment type="caution">
    <text evidence="7">The sequence shown here is derived from an EMBL/GenBank/DDBJ whole genome shotgun (WGS) entry which is preliminary data.</text>
</comment>
<evidence type="ECO:0000256" key="2">
    <source>
        <dbReference type="ARBA" id="ARBA00023015"/>
    </source>
</evidence>
<name>A0AAV3PRI5_LITER</name>
<dbReference type="Pfam" id="PF00010">
    <property type="entry name" value="HLH"/>
    <property type="match status" value="1"/>
</dbReference>
<proteinExistence type="predicted"/>
<dbReference type="EMBL" id="BAABME010002253">
    <property type="protein sequence ID" value="GAA0153781.1"/>
    <property type="molecule type" value="Genomic_DNA"/>
</dbReference>
<keyword evidence="7" id="KW-0238">DNA-binding</keyword>
<feature type="region of interest" description="Disordered" evidence="5">
    <location>
        <begin position="91"/>
        <end position="145"/>
    </location>
</feature>
<evidence type="ECO:0000259" key="6">
    <source>
        <dbReference type="PROSITE" id="PS50888"/>
    </source>
</evidence>
<evidence type="ECO:0000313" key="8">
    <source>
        <dbReference type="Proteomes" id="UP001454036"/>
    </source>
</evidence>
<dbReference type="GO" id="GO:0005634">
    <property type="term" value="C:nucleus"/>
    <property type="evidence" value="ECO:0007669"/>
    <property type="project" value="UniProtKB-SubCell"/>
</dbReference>
<evidence type="ECO:0000256" key="4">
    <source>
        <dbReference type="ARBA" id="ARBA00023242"/>
    </source>
</evidence>
<dbReference type="GO" id="GO:0043565">
    <property type="term" value="F:sequence-specific DNA binding"/>
    <property type="evidence" value="ECO:0007669"/>
    <property type="project" value="TreeGrafter"/>
</dbReference>
<dbReference type="InterPro" id="IPR051358">
    <property type="entry name" value="TF_AMS/ICE1/BHLH6-like"/>
</dbReference>
<dbReference type="Gene3D" id="4.10.280.10">
    <property type="entry name" value="Helix-loop-helix DNA-binding domain"/>
    <property type="match status" value="1"/>
</dbReference>
<dbReference type="SUPFAM" id="SSF47459">
    <property type="entry name" value="HLH, helix-loop-helix DNA-binding domain"/>
    <property type="match status" value="1"/>
</dbReference>
<feature type="compositionally biased region" description="Polar residues" evidence="5">
    <location>
        <begin position="119"/>
        <end position="129"/>
    </location>
</feature>
<evidence type="ECO:0000256" key="1">
    <source>
        <dbReference type="ARBA" id="ARBA00004123"/>
    </source>
</evidence>
<dbReference type="PANTHER" id="PTHR31945">
    <property type="entry name" value="TRANSCRIPTION FACTOR SCREAM2-RELATED"/>
    <property type="match status" value="1"/>
</dbReference>
<protein>
    <submittedName>
        <fullName evidence="7">DNA-binding transcription factor</fullName>
    </submittedName>
</protein>
<dbReference type="AlphaFoldDB" id="A0AAV3PRI5"/>
<gene>
    <name evidence="7" type="ORF">LIER_11940</name>
</gene>
<keyword evidence="8" id="KW-1185">Reference proteome</keyword>
<evidence type="ECO:0000256" key="5">
    <source>
        <dbReference type="SAM" id="MobiDB-lite"/>
    </source>
</evidence>
<dbReference type="GO" id="GO:0046983">
    <property type="term" value="F:protein dimerization activity"/>
    <property type="evidence" value="ECO:0007669"/>
    <property type="project" value="InterPro"/>
</dbReference>
<dbReference type="GO" id="GO:0003700">
    <property type="term" value="F:DNA-binding transcription factor activity"/>
    <property type="evidence" value="ECO:0007669"/>
    <property type="project" value="TreeGrafter"/>
</dbReference>
<dbReference type="Proteomes" id="UP001454036">
    <property type="component" value="Unassembled WGS sequence"/>
</dbReference>
<evidence type="ECO:0000256" key="3">
    <source>
        <dbReference type="ARBA" id="ARBA00023163"/>
    </source>
</evidence>
<feature type="compositionally biased region" description="Basic and acidic residues" evidence="5">
    <location>
        <begin position="132"/>
        <end position="145"/>
    </location>
</feature>
<organism evidence="7 8">
    <name type="scientific">Lithospermum erythrorhizon</name>
    <name type="common">Purple gromwell</name>
    <name type="synonym">Lithospermum officinale var. erythrorhizon</name>
    <dbReference type="NCBI Taxonomy" id="34254"/>
    <lineage>
        <taxon>Eukaryota</taxon>
        <taxon>Viridiplantae</taxon>
        <taxon>Streptophyta</taxon>
        <taxon>Embryophyta</taxon>
        <taxon>Tracheophyta</taxon>
        <taxon>Spermatophyta</taxon>
        <taxon>Magnoliopsida</taxon>
        <taxon>eudicotyledons</taxon>
        <taxon>Gunneridae</taxon>
        <taxon>Pentapetalae</taxon>
        <taxon>asterids</taxon>
        <taxon>lamiids</taxon>
        <taxon>Boraginales</taxon>
        <taxon>Boraginaceae</taxon>
        <taxon>Boraginoideae</taxon>
        <taxon>Lithospermeae</taxon>
        <taxon>Lithospermum</taxon>
    </lineage>
</organism>
<accession>A0AAV3PRI5</accession>
<dbReference type="SMART" id="SM00353">
    <property type="entry name" value="HLH"/>
    <property type="match status" value="1"/>
</dbReference>
<keyword evidence="3" id="KW-0804">Transcription</keyword>
<dbReference type="PANTHER" id="PTHR31945:SF156">
    <property type="entry name" value="BHLH DOMAIN-CONTAINING PROTEIN"/>
    <property type="match status" value="1"/>
</dbReference>
<feature type="region of interest" description="Disordered" evidence="5">
    <location>
        <begin position="196"/>
        <end position="216"/>
    </location>
</feature>
<comment type="subcellular location">
    <subcellularLocation>
        <location evidence="1">Nucleus</location>
    </subcellularLocation>
</comment>
<keyword evidence="2" id="KW-0805">Transcription regulation</keyword>
<dbReference type="InterPro" id="IPR036638">
    <property type="entry name" value="HLH_DNA-bd_sf"/>
</dbReference>
<keyword evidence="4" id="KW-0539">Nucleus</keyword>
<dbReference type="InterPro" id="IPR011598">
    <property type="entry name" value="bHLH_dom"/>
</dbReference>